<dbReference type="InterPro" id="IPR036922">
    <property type="entry name" value="Rieske_2Fe-2S_sf"/>
</dbReference>
<proteinExistence type="predicted"/>
<organism evidence="6 7">
    <name type="scientific">Simiduia agarivorans (strain DSM 21679 / JCM 13881 / BCRC 17597 / SA1)</name>
    <dbReference type="NCBI Taxonomy" id="1117647"/>
    <lineage>
        <taxon>Bacteria</taxon>
        <taxon>Pseudomonadati</taxon>
        <taxon>Pseudomonadota</taxon>
        <taxon>Gammaproteobacteria</taxon>
        <taxon>Cellvibrionales</taxon>
        <taxon>Cellvibrionaceae</taxon>
        <taxon>Simiduia</taxon>
    </lineage>
</organism>
<evidence type="ECO:0000256" key="4">
    <source>
        <dbReference type="ARBA" id="ARBA00023014"/>
    </source>
</evidence>
<evidence type="ECO:0000256" key="1">
    <source>
        <dbReference type="ARBA" id="ARBA00022714"/>
    </source>
</evidence>
<evidence type="ECO:0000313" key="6">
    <source>
        <dbReference type="EMBL" id="AFU98646.1"/>
    </source>
</evidence>
<dbReference type="Proteomes" id="UP000000466">
    <property type="component" value="Chromosome"/>
</dbReference>
<sequence length="114" mass="12696">MTLHALCATSAIGEGQCKQFEIDDHKLFVVHYHGQFYAYRNRCPHLGIELQWQPDQFLDYDGELIQCSTHNALFVIEDGECVAGPCRGAALESLPLTVTKGELIVNLPPPATLR</sequence>
<dbReference type="PANTHER" id="PTHR40261:SF1">
    <property type="entry name" value="RIESKE DOMAIN-CONTAINING PROTEIN"/>
    <property type="match status" value="1"/>
</dbReference>
<evidence type="ECO:0000313" key="7">
    <source>
        <dbReference type="Proteomes" id="UP000000466"/>
    </source>
</evidence>
<feature type="domain" description="Rieske" evidence="5">
    <location>
        <begin position="4"/>
        <end position="105"/>
    </location>
</feature>
<keyword evidence="2" id="KW-0479">Metal-binding</keyword>
<dbReference type="Gene3D" id="2.102.10.10">
    <property type="entry name" value="Rieske [2Fe-2S] iron-sulphur domain"/>
    <property type="match status" value="1"/>
</dbReference>
<dbReference type="GO" id="GO:0051537">
    <property type="term" value="F:2 iron, 2 sulfur cluster binding"/>
    <property type="evidence" value="ECO:0007669"/>
    <property type="project" value="UniProtKB-KW"/>
</dbReference>
<dbReference type="Pfam" id="PF00355">
    <property type="entry name" value="Rieske"/>
    <property type="match status" value="1"/>
</dbReference>
<dbReference type="PANTHER" id="PTHR40261">
    <property type="match status" value="1"/>
</dbReference>
<accession>K4KI27</accession>
<protein>
    <submittedName>
        <fullName evidence="6">Rieske (2Fe-2S) protein</fullName>
    </submittedName>
</protein>
<keyword evidence="4" id="KW-0411">Iron-sulfur</keyword>
<gene>
    <name evidence="6" type="ordered locus">M5M_07255</name>
</gene>
<dbReference type="CDD" id="cd03467">
    <property type="entry name" value="Rieske"/>
    <property type="match status" value="1"/>
</dbReference>
<dbReference type="AlphaFoldDB" id="K4KI27"/>
<dbReference type="KEGG" id="saga:M5M_07255"/>
<dbReference type="GO" id="GO:0046872">
    <property type="term" value="F:metal ion binding"/>
    <property type="evidence" value="ECO:0007669"/>
    <property type="project" value="UniProtKB-KW"/>
</dbReference>
<dbReference type="RefSeq" id="WP_015046819.1">
    <property type="nucleotide sequence ID" value="NC_018868.3"/>
</dbReference>
<dbReference type="eggNOG" id="COG2146">
    <property type="taxonomic scope" value="Bacteria"/>
</dbReference>
<evidence type="ECO:0000259" key="5">
    <source>
        <dbReference type="PROSITE" id="PS51296"/>
    </source>
</evidence>
<dbReference type="SUPFAM" id="SSF50022">
    <property type="entry name" value="ISP domain"/>
    <property type="match status" value="1"/>
</dbReference>
<dbReference type="InterPro" id="IPR017941">
    <property type="entry name" value="Rieske_2Fe-2S"/>
</dbReference>
<keyword evidence="7" id="KW-1185">Reference proteome</keyword>
<keyword evidence="3" id="KW-0408">Iron</keyword>
<dbReference type="HOGENOM" id="CLU_055690_4_3_6"/>
<name>K4KI27_SIMAS</name>
<keyword evidence="1" id="KW-0001">2Fe-2S</keyword>
<dbReference type="PROSITE" id="PS51296">
    <property type="entry name" value="RIESKE"/>
    <property type="match status" value="1"/>
</dbReference>
<evidence type="ECO:0000256" key="2">
    <source>
        <dbReference type="ARBA" id="ARBA00022723"/>
    </source>
</evidence>
<dbReference type="EMBL" id="CP003746">
    <property type="protein sequence ID" value="AFU98646.1"/>
    <property type="molecule type" value="Genomic_DNA"/>
</dbReference>
<dbReference type="STRING" id="1117647.M5M_07255"/>
<reference evidence="6 7" key="1">
    <citation type="journal article" date="2013" name="Genome Announc.">
        <title>Complete genome sequence of Simiduia agarivorans SA1(T), a marine bacterium able to degrade a variety of polysaccharides.</title>
        <authorList>
            <person name="Lin S.Y."/>
            <person name="Shieh W.Y."/>
            <person name="Chen J.S."/>
            <person name="Tang S.L."/>
        </authorList>
    </citation>
    <scope>NUCLEOTIDE SEQUENCE [LARGE SCALE GENOMIC DNA]</scope>
    <source>
        <strain evidence="7">DSM 21679 / JCM 13881 / BCRC 17597 / SA1</strain>
    </source>
</reference>
<evidence type="ECO:0000256" key="3">
    <source>
        <dbReference type="ARBA" id="ARBA00023004"/>
    </source>
</evidence>